<feature type="compositionally biased region" description="Basic and acidic residues" evidence="1">
    <location>
        <begin position="112"/>
        <end position="132"/>
    </location>
</feature>
<evidence type="ECO:0000259" key="2">
    <source>
        <dbReference type="SMART" id="SM00717"/>
    </source>
</evidence>
<dbReference type="InterPro" id="IPR001005">
    <property type="entry name" value="SANT/Myb"/>
</dbReference>
<name>A0AAV2AFU6_9ARAC</name>
<accession>A0AAV2AFU6</accession>
<dbReference type="InterPro" id="IPR039467">
    <property type="entry name" value="TFIIIB_B''_Myb"/>
</dbReference>
<dbReference type="PANTHER" id="PTHR22929:SF0">
    <property type="entry name" value="TRANSCRIPTION FACTOR TFIIIB COMPONENT B'' HOMOLOG"/>
    <property type="match status" value="1"/>
</dbReference>
<feature type="compositionally biased region" description="Low complexity" evidence="1">
    <location>
        <begin position="80"/>
        <end position="90"/>
    </location>
</feature>
<dbReference type="EMBL" id="CAXIEN010000160">
    <property type="protein sequence ID" value="CAL1282792.1"/>
    <property type="molecule type" value="Genomic_DNA"/>
</dbReference>
<feature type="compositionally biased region" description="Polar residues" evidence="1">
    <location>
        <begin position="568"/>
        <end position="589"/>
    </location>
</feature>
<dbReference type="Pfam" id="PF15963">
    <property type="entry name" value="Myb_DNA-bind_7"/>
    <property type="match status" value="1"/>
</dbReference>
<dbReference type="GO" id="GO:0070898">
    <property type="term" value="P:RNA polymerase III preinitiation complex assembly"/>
    <property type="evidence" value="ECO:0007669"/>
    <property type="project" value="TreeGrafter"/>
</dbReference>
<dbReference type="Proteomes" id="UP001497382">
    <property type="component" value="Unassembled WGS sequence"/>
</dbReference>
<dbReference type="GO" id="GO:0001156">
    <property type="term" value="F:TFIIIC-class transcription factor complex binding"/>
    <property type="evidence" value="ECO:0007669"/>
    <property type="project" value="TreeGrafter"/>
</dbReference>
<keyword evidence="4" id="KW-1185">Reference proteome</keyword>
<evidence type="ECO:0000256" key="1">
    <source>
        <dbReference type="SAM" id="MobiDB-lite"/>
    </source>
</evidence>
<evidence type="ECO:0000313" key="4">
    <source>
        <dbReference type="Proteomes" id="UP001497382"/>
    </source>
</evidence>
<sequence length="1122" mass="124335">MASVAMLSKEADVLTRTTLLPKRKPVISSITTRARFIKPRPNVSAIKTSKESLPPSSENQKVDDNVPLQSVEAESETLQRPAIPKRAAAIPAPPRARFQKAKPNIGSLMNKSAKDVQKSEEKSVPTSDDTKPQESASSKLDVSDVSKTDSVAEENSKKESNSSPVTRSPQEFIQDNSNFSNTGNEGTKVLSNMEKVVDMAYSVAESQPTIDIDSVCGNSQEFFGMSTITEDTPSESHSEKSFNSDVPIRKPATEMSCDIVRTLTSPRATFEVTSEKESVVLNKSVDPTKDIYPTLKSILNSPRKRTATKRVNERRKKVANFSSTPSRSEMTMVDLIYWNPSSSPMKEIKPAAPAEEDLLPADDPPPSTEETESCNIGPKVIINDDGEIILDESSLFVRRKDTVDHSVAAVVENDNTTYSSFRNRSFKTWSRRETAKFYKALSLVGTDFALMENIFKEDGKVTRTRRELKLKFKREEKSNPKFVHTAIYELQTFDLNILDEENDIQLLDESELIDDAPKQAKRSATSGTKTPGKRGRKKKSELIEAASNENTSESILGAEEESREPVYSLSNVDLQGNKNIDTESNSESAASRPGRTRKVKILSDYITDVDDLSDTNDYLDNEEEILPIKKRKRAQELSEENGAIETTDNNVDFIVDGHNTCQEKTTCIEEISPCVAEETIGTDNERKSGTTSIKKKRKLQMLPKISEENSETCNPLSDLMPETSRSGRKIKAKNMSDFIIDSDVLNDSDDDFNSVDTMQLLDEVNVIPCEENDDLNSVETMQHLDEVNIIPCEENAENLNASGSMNQLCNSTQLEGEFSIIPPAEVDGEYSGEQNIICTLDVENSNGNSSIILSSDILDQNELNKPGVIGTTETVSSSAEALSTVISLDEPNIDDLAKLRDSEACEDVDANNILTDPVVSEVVVTSDQIPRRTRRKIMPNVIKGSKRPPIPKKPLLPPRRTSFTSFTPVEEVPQVIPKINFVQSTKTYSRQTSLKQIKSEKLGDTPEYLETVQNSINTSRKRSLSGPTKSPSTLEIFRTNSMCTPPRLPLTNTPLNVLSFKSENTPAVHTNSSTELPLHAMTADPKTINMNPENSTDSPPVVILTRTPNNSNMLHLFLYQKS</sequence>
<comment type="caution">
    <text evidence="3">The sequence shown here is derived from an EMBL/GenBank/DDBJ whole genome shotgun (WGS) entry which is preliminary data.</text>
</comment>
<feature type="compositionally biased region" description="Polar residues" evidence="1">
    <location>
        <begin position="164"/>
        <end position="185"/>
    </location>
</feature>
<feature type="domain" description="Myb-like" evidence="2">
    <location>
        <begin position="425"/>
        <end position="478"/>
    </location>
</feature>
<dbReference type="GO" id="GO:0000126">
    <property type="term" value="C:transcription factor TFIIIB complex"/>
    <property type="evidence" value="ECO:0007669"/>
    <property type="project" value="TreeGrafter"/>
</dbReference>
<organism evidence="3 4">
    <name type="scientific">Larinioides sclopetarius</name>
    <dbReference type="NCBI Taxonomy" id="280406"/>
    <lineage>
        <taxon>Eukaryota</taxon>
        <taxon>Metazoa</taxon>
        <taxon>Ecdysozoa</taxon>
        <taxon>Arthropoda</taxon>
        <taxon>Chelicerata</taxon>
        <taxon>Arachnida</taxon>
        <taxon>Araneae</taxon>
        <taxon>Araneomorphae</taxon>
        <taxon>Entelegynae</taxon>
        <taxon>Araneoidea</taxon>
        <taxon>Araneidae</taxon>
        <taxon>Larinioides</taxon>
    </lineage>
</organism>
<proteinExistence type="predicted"/>
<feature type="region of interest" description="Disordered" evidence="1">
    <location>
        <begin position="40"/>
        <end position="186"/>
    </location>
</feature>
<feature type="region of interest" description="Disordered" evidence="1">
    <location>
        <begin position="707"/>
        <end position="728"/>
    </location>
</feature>
<evidence type="ECO:0000313" key="3">
    <source>
        <dbReference type="EMBL" id="CAL1282792.1"/>
    </source>
</evidence>
<reference evidence="3 4" key="1">
    <citation type="submission" date="2024-04" db="EMBL/GenBank/DDBJ databases">
        <authorList>
            <person name="Rising A."/>
            <person name="Reimegard J."/>
            <person name="Sonavane S."/>
            <person name="Akerstrom W."/>
            <person name="Nylinder S."/>
            <person name="Hedman E."/>
            <person name="Kallberg Y."/>
        </authorList>
    </citation>
    <scope>NUCLEOTIDE SEQUENCE [LARGE SCALE GENOMIC DNA]</scope>
</reference>
<feature type="compositionally biased region" description="Basic residues" evidence="1">
    <location>
        <begin position="303"/>
        <end position="318"/>
    </location>
</feature>
<feature type="region of interest" description="Disordered" evidence="1">
    <location>
        <begin position="303"/>
        <end position="325"/>
    </location>
</feature>
<dbReference type="PANTHER" id="PTHR22929">
    <property type="entry name" value="RNA POLYMERASE III TRANSCRIPTION INITIATION FACTOR B"/>
    <property type="match status" value="1"/>
</dbReference>
<dbReference type="AlphaFoldDB" id="A0AAV2AFU6"/>
<feature type="region of interest" description="Disordered" evidence="1">
    <location>
        <begin position="515"/>
        <end position="595"/>
    </location>
</feature>
<gene>
    <name evidence="3" type="ORF">LARSCL_LOCUS12251</name>
</gene>
<protein>
    <recommendedName>
        <fullName evidence="2">Myb-like domain-containing protein</fullName>
    </recommendedName>
</protein>
<dbReference type="SMART" id="SM00717">
    <property type="entry name" value="SANT"/>
    <property type="match status" value="1"/>
</dbReference>